<evidence type="ECO:0000313" key="2">
    <source>
        <dbReference type="EMBL" id="ELY92787.1"/>
    </source>
</evidence>
<reference evidence="2 3" key="1">
    <citation type="journal article" date="2014" name="PLoS Genet.">
        <title>Phylogenetically driven sequencing of extremely halophilic archaea reveals strategies for static and dynamic osmo-response.</title>
        <authorList>
            <person name="Becker E.A."/>
            <person name="Seitzer P.M."/>
            <person name="Tritt A."/>
            <person name="Larsen D."/>
            <person name="Krusor M."/>
            <person name="Yao A.I."/>
            <person name="Wu D."/>
            <person name="Madern D."/>
            <person name="Eisen J.A."/>
            <person name="Darling A.E."/>
            <person name="Facciotti M.T."/>
        </authorList>
    </citation>
    <scope>NUCLEOTIDE SEQUENCE [LARGE SCALE GENOMIC DNA]</scope>
    <source>
        <strain evidence="2 3">JCM 10989</strain>
    </source>
</reference>
<organism evidence="2 3">
    <name type="scientific">Natrialba hulunbeirensis JCM 10989</name>
    <dbReference type="NCBI Taxonomy" id="1227493"/>
    <lineage>
        <taxon>Archaea</taxon>
        <taxon>Methanobacteriati</taxon>
        <taxon>Methanobacteriota</taxon>
        <taxon>Stenosarchaea group</taxon>
        <taxon>Halobacteria</taxon>
        <taxon>Halobacteriales</taxon>
        <taxon>Natrialbaceae</taxon>
        <taxon>Natrialba</taxon>
    </lineage>
</organism>
<feature type="transmembrane region" description="Helical" evidence="1">
    <location>
        <begin position="12"/>
        <end position="28"/>
    </location>
</feature>
<gene>
    <name evidence="2" type="ORF">C483_07462</name>
</gene>
<dbReference type="RefSeq" id="WP_006652714.1">
    <property type="nucleotide sequence ID" value="NZ_AOIM01000017.1"/>
</dbReference>
<feature type="transmembrane region" description="Helical" evidence="1">
    <location>
        <begin position="34"/>
        <end position="54"/>
    </location>
</feature>
<keyword evidence="1" id="KW-0812">Transmembrane</keyword>
<dbReference type="EMBL" id="AOIM01000017">
    <property type="protein sequence ID" value="ELY92787.1"/>
    <property type="molecule type" value="Genomic_DNA"/>
</dbReference>
<evidence type="ECO:0000256" key="1">
    <source>
        <dbReference type="SAM" id="Phobius"/>
    </source>
</evidence>
<accession>M0A4F1</accession>
<protein>
    <submittedName>
        <fullName evidence="2">Uncharacterized protein</fullName>
    </submittedName>
</protein>
<keyword evidence="3" id="KW-1185">Reference proteome</keyword>
<dbReference type="STRING" id="1227493.C483_07462"/>
<dbReference type="AlphaFoldDB" id="M0A4F1"/>
<keyword evidence="1" id="KW-0472">Membrane</keyword>
<sequence>MELANRTLRDRVVQALVVGLVLLAFQYYRGAIDIGYILWVSVLVALIVLALDLAKQRVAD</sequence>
<dbReference type="Proteomes" id="UP000011519">
    <property type="component" value="Unassembled WGS sequence"/>
</dbReference>
<evidence type="ECO:0000313" key="3">
    <source>
        <dbReference type="Proteomes" id="UP000011519"/>
    </source>
</evidence>
<proteinExistence type="predicted"/>
<dbReference type="PATRIC" id="fig|1227493.4.peg.1479"/>
<keyword evidence="1" id="KW-1133">Transmembrane helix</keyword>
<comment type="caution">
    <text evidence="2">The sequence shown here is derived from an EMBL/GenBank/DDBJ whole genome shotgun (WGS) entry which is preliminary data.</text>
</comment>
<name>M0A4F1_9EURY</name>